<name>A0ABU1ZZD8_9CORY</name>
<keyword evidence="6" id="KW-1185">Reference proteome</keyword>
<dbReference type="EMBL" id="JAVDXZ010000001">
    <property type="protein sequence ID" value="MDR7330304.1"/>
    <property type="molecule type" value="Genomic_DNA"/>
</dbReference>
<keyword evidence="3" id="KW-1133">Transmembrane helix</keyword>
<protein>
    <recommendedName>
        <fullName evidence="4">DUF6779 domain-containing protein</fullName>
    </recommendedName>
</protein>
<proteinExistence type="predicted"/>
<dbReference type="RefSeq" id="WP_290195853.1">
    <property type="nucleotide sequence ID" value="NZ_CP047654.1"/>
</dbReference>
<evidence type="ECO:0000259" key="4">
    <source>
        <dbReference type="Pfam" id="PF20570"/>
    </source>
</evidence>
<feature type="compositionally biased region" description="Basic and acidic residues" evidence="2">
    <location>
        <begin position="254"/>
        <end position="265"/>
    </location>
</feature>
<evidence type="ECO:0000313" key="6">
    <source>
        <dbReference type="Proteomes" id="UP001180840"/>
    </source>
</evidence>
<reference evidence="5" key="1">
    <citation type="submission" date="2023-07" db="EMBL/GenBank/DDBJ databases">
        <title>Sequencing the genomes of 1000 actinobacteria strains.</title>
        <authorList>
            <person name="Klenk H.-P."/>
        </authorList>
    </citation>
    <scope>NUCLEOTIDE SEQUENCE</scope>
    <source>
        <strain evidence="5">DSM 107476</strain>
    </source>
</reference>
<organism evidence="5 6">
    <name type="scientific">Corynebacterium guangdongense</name>
    <dbReference type="NCBI Taxonomy" id="1783348"/>
    <lineage>
        <taxon>Bacteria</taxon>
        <taxon>Bacillati</taxon>
        <taxon>Actinomycetota</taxon>
        <taxon>Actinomycetes</taxon>
        <taxon>Mycobacteriales</taxon>
        <taxon>Corynebacteriaceae</taxon>
        <taxon>Corynebacterium</taxon>
    </lineage>
</organism>
<keyword evidence="3" id="KW-0812">Transmembrane</keyword>
<feature type="transmembrane region" description="Helical" evidence="3">
    <location>
        <begin position="41"/>
        <end position="59"/>
    </location>
</feature>
<dbReference type="InterPro" id="IPR046706">
    <property type="entry name" value="DUF6779"/>
</dbReference>
<accession>A0ABU1ZZD8</accession>
<keyword evidence="3" id="KW-0472">Membrane</keyword>
<comment type="caution">
    <text evidence="5">The sequence shown here is derived from an EMBL/GenBank/DDBJ whole genome shotgun (WGS) entry which is preliminary data.</text>
</comment>
<feature type="transmembrane region" description="Helical" evidence="3">
    <location>
        <begin position="14"/>
        <end position="35"/>
    </location>
</feature>
<feature type="region of interest" description="Disordered" evidence="2">
    <location>
        <begin position="162"/>
        <end position="186"/>
    </location>
</feature>
<dbReference type="Pfam" id="PF20570">
    <property type="entry name" value="DUF6779"/>
    <property type="match status" value="1"/>
</dbReference>
<evidence type="ECO:0000256" key="3">
    <source>
        <dbReference type="SAM" id="Phobius"/>
    </source>
</evidence>
<evidence type="ECO:0000313" key="5">
    <source>
        <dbReference type="EMBL" id="MDR7330304.1"/>
    </source>
</evidence>
<feature type="domain" description="DUF6779" evidence="4">
    <location>
        <begin position="42"/>
        <end position="141"/>
    </location>
</feature>
<dbReference type="Proteomes" id="UP001180840">
    <property type="component" value="Unassembled WGS sequence"/>
</dbReference>
<sequence length="281" mass="30278">MTDRNQAKEHDTDWGQIGLIALVALALIASVIMLLTDSAAALKLALLAALWAAVIGVFLGGRYRNQARAAEQEMAHREEALRAEIASIQEKAEAQAKAPEIDPQILEDIRKEIAVVRAQLEELSGRAFEFEPAALRAEARRIMELEAQTMKATRPAAEVPIVVPEPEEDLEADRPTPTVSADYSGVPSAAAVSGRIGSVPSRDVPNPLTEIINQKKREEAQAEQPTAPAQPETGKSESPEPVTPTAPEVDEEDSGRGRRRRDEHVGGVSVAELLARAKKGS</sequence>
<keyword evidence="1" id="KW-0175">Coiled coil</keyword>
<feature type="coiled-coil region" evidence="1">
    <location>
        <begin position="78"/>
        <end position="126"/>
    </location>
</feature>
<gene>
    <name evidence="5" type="ORF">J2S39_001980</name>
</gene>
<feature type="region of interest" description="Disordered" evidence="2">
    <location>
        <begin position="215"/>
        <end position="281"/>
    </location>
</feature>
<evidence type="ECO:0000256" key="1">
    <source>
        <dbReference type="SAM" id="Coils"/>
    </source>
</evidence>
<feature type="compositionally biased region" description="Low complexity" evidence="2">
    <location>
        <begin position="222"/>
        <end position="233"/>
    </location>
</feature>
<evidence type="ECO:0000256" key="2">
    <source>
        <dbReference type="SAM" id="MobiDB-lite"/>
    </source>
</evidence>